<feature type="region of interest" description="Disordered" evidence="1">
    <location>
        <begin position="280"/>
        <end position="363"/>
    </location>
</feature>
<feature type="transmembrane region" description="Helical" evidence="2">
    <location>
        <begin position="7"/>
        <end position="28"/>
    </location>
</feature>
<dbReference type="AlphaFoldDB" id="A0AAW0BZK5"/>
<sequence length="862" mass="90673">MSLYITLSPLAGLFNTTALYIILSIFGVSSSERIHLLIVLGPALLITAGVGRIVVKGSEGLWVHLSSERNKEAISGQNMTEEVKDEPWNIPLPPTRPSSPTVLLPGTFAQEPEPAAPTPPESTLPTSLGDVLPLSDPQSLNVGCEEQFHSPGSLPVESTSASSSGASSSLRYHESSLQAPSSSLPAILSTPSGSPQHDSISVLEYRVPSVDPALQVLEYVSQTGVDSIDGAVVPTVPSTPEWIEDETYNPWHRDPALEVDEHEQDVTATLDLDVPISTAQDAEVSDASEGTASPGSSTVVDNAPTATCVASSSAAGSEVEHQSSTSEAAPENAQSSTLRPAVHTASTSNPISPSQPSHSSRTFKFSPIVVPENATVTPRTTILAQGRRIQRLHRNTRPRGPSMARPILSEASYERLVQELKTMKPRGDESLNGSEEVSPSVNQSERVDVKGKGRERQPPMVSNGASSSKATPGRLSEVLMVPLAPSKARSPACQELSGAQFNLQATASFASPGQTLGTASHMSAVSSSNQSTMETPASSSSRSSPLHHESSSPPSSTLEQGTQFSTAEATLLVSPANVISPSSSSTPSFAATPSPNDTQTNLFGSTLSTTPHQITFTVGSKPPTSNMETHSASRGLTRPPLSDSSYDRLWQEIKTSQKGKQREMEIVGQGVSSNVEGKDKASFDMGSSRAMDQGVSSSTSSGVRLESEATVASTSALPQSRIPLDHIGASSVSDICDHHPLDTDALLSDSISRNQPPSQPTSSTSSALTSTSSPSISPKEVDGSTSSTSQTICSPQGSSESLDTPAPTKQPKPRVFLPDRCRIPSADEECYVCCDNLLEGGLDPNEYDLDVDLETLEQALML</sequence>
<accession>A0AAW0BZK5</accession>
<evidence type="ECO:0000313" key="3">
    <source>
        <dbReference type="EMBL" id="KAK7032473.1"/>
    </source>
</evidence>
<feature type="compositionally biased region" description="Basic and acidic residues" evidence="1">
    <location>
        <begin position="445"/>
        <end position="457"/>
    </location>
</feature>
<evidence type="ECO:0000256" key="1">
    <source>
        <dbReference type="SAM" id="MobiDB-lite"/>
    </source>
</evidence>
<feature type="compositionally biased region" description="Low complexity" evidence="1">
    <location>
        <begin position="158"/>
        <end position="176"/>
    </location>
</feature>
<dbReference type="EMBL" id="JAYKXP010000064">
    <property type="protein sequence ID" value="KAK7032473.1"/>
    <property type="molecule type" value="Genomic_DNA"/>
</dbReference>
<evidence type="ECO:0000313" key="4">
    <source>
        <dbReference type="Proteomes" id="UP001383192"/>
    </source>
</evidence>
<evidence type="ECO:0000256" key="2">
    <source>
        <dbReference type="SAM" id="Phobius"/>
    </source>
</evidence>
<reference evidence="3 4" key="1">
    <citation type="submission" date="2024-01" db="EMBL/GenBank/DDBJ databases">
        <title>A draft genome for a cacao thread blight-causing isolate of Paramarasmius palmivorus.</title>
        <authorList>
            <person name="Baruah I.K."/>
            <person name="Bukari Y."/>
            <person name="Amoako-Attah I."/>
            <person name="Meinhardt L.W."/>
            <person name="Bailey B.A."/>
            <person name="Cohen S.P."/>
        </authorList>
    </citation>
    <scope>NUCLEOTIDE SEQUENCE [LARGE SCALE GENOMIC DNA]</scope>
    <source>
        <strain evidence="3 4">GH-12</strain>
    </source>
</reference>
<feature type="region of interest" description="Disordered" evidence="1">
    <location>
        <begin position="76"/>
        <end position="176"/>
    </location>
</feature>
<feature type="transmembrane region" description="Helical" evidence="2">
    <location>
        <begin position="34"/>
        <end position="55"/>
    </location>
</feature>
<feature type="region of interest" description="Disordered" evidence="1">
    <location>
        <begin position="517"/>
        <end position="562"/>
    </location>
</feature>
<keyword evidence="2" id="KW-0472">Membrane</keyword>
<feature type="region of interest" description="Disordered" evidence="1">
    <location>
        <begin position="424"/>
        <end position="474"/>
    </location>
</feature>
<keyword evidence="2" id="KW-1133">Transmembrane helix</keyword>
<feature type="compositionally biased region" description="Polar residues" evidence="1">
    <location>
        <begin position="322"/>
        <end position="363"/>
    </location>
</feature>
<name>A0AAW0BZK5_9AGAR</name>
<feature type="compositionally biased region" description="Low complexity" evidence="1">
    <location>
        <begin position="760"/>
        <end position="778"/>
    </location>
</feature>
<feature type="compositionally biased region" description="Polar residues" evidence="1">
    <location>
        <begin position="596"/>
        <end position="634"/>
    </location>
</feature>
<protein>
    <submittedName>
        <fullName evidence="3">Uncharacterized protein</fullName>
    </submittedName>
</protein>
<keyword evidence="2" id="KW-0812">Transmembrane</keyword>
<feature type="compositionally biased region" description="Polar residues" evidence="1">
    <location>
        <begin position="783"/>
        <end position="802"/>
    </location>
</feature>
<feature type="compositionally biased region" description="Low complexity" evidence="1">
    <location>
        <begin position="580"/>
        <end position="595"/>
    </location>
</feature>
<comment type="caution">
    <text evidence="3">The sequence shown here is derived from an EMBL/GenBank/DDBJ whole genome shotgun (WGS) entry which is preliminary data.</text>
</comment>
<dbReference type="Proteomes" id="UP001383192">
    <property type="component" value="Unassembled WGS sequence"/>
</dbReference>
<feature type="compositionally biased region" description="Polar residues" evidence="1">
    <location>
        <begin position="431"/>
        <end position="444"/>
    </location>
</feature>
<organism evidence="3 4">
    <name type="scientific">Paramarasmius palmivorus</name>
    <dbReference type="NCBI Taxonomy" id="297713"/>
    <lineage>
        <taxon>Eukaryota</taxon>
        <taxon>Fungi</taxon>
        <taxon>Dikarya</taxon>
        <taxon>Basidiomycota</taxon>
        <taxon>Agaricomycotina</taxon>
        <taxon>Agaricomycetes</taxon>
        <taxon>Agaricomycetidae</taxon>
        <taxon>Agaricales</taxon>
        <taxon>Marasmiineae</taxon>
        <taxon>Marasmiaceae</taxon>
        <taxon>Paramarasmius</taxon>
    </lineage>
</organism>
<keyword evidence="4" id="KW-1185">Reference proteome</keyword>
<gene>
    <name evidence="3" type="ORF">VNI00_013032</name>
</gene>
<feature type="region of interest" description="Disordered" evidence="1">
    <location>
        <begin position="578"/>
        <end position="644"/>
    </location>
</feature>
<feature type="region of interest" description="Disordered" evidence="1">
    <location>
        <begin position="748"/>
        <end position="815"/>
    </location>
</feature>
<feature type="compositionally biased region" description="Polar residues" evidence="1">
    <location>
        <begin position="288"/>
        <end position="309"/>
    </location>
</feature>
<feature type="compositionally biased region" description="Polar residues" evidence="1">
    <location>
        <begin position="517"/>
        <end position="535"/>
    </location>
</feature>
<proteinExistence type="predicted"/>
<feature type="region of interest" description="Disordered" evidence="1">
    <location>
        <begin position="670"/>
        <end position="715"/>
    </location>
</feature>